<gene>
    <name evidence="6" type="ORF">QO005_003353</name>
</gene>
<dbReference type="EMBL" id="JAUSWH010000011">
    <property type="protein sequence ID" value="MDQ0457008.1"/>
    <property type="molecule type" value="Genomic_DNA"/>
</dbReference>
<accession>A0ABU0IFI8</accession>
<evidence type="ECO:0000313" key="7">
    <source>
        <dbReference type="Proteomes" id="UP001235269"/>
    </source>
</evidence>
<dbReference type="Pfam" id="PF03963">
    <property type="entry name" value="FlgD"/>
    <property type="match status" value="1"/>
</dbReference>
<feature type="compositionally biased region" description="Low complexity" evidence="5">
    <location>
        <begin position="1"/>
        <end position="15"/>
    </location>
</feature>
<dbReference type="Proteomes" id="UP001235269">
    <property type="component" value="Unassembled WGS sequence"/>
</dbReference>
<feature type="region of interest" description="Disordered" evidence="5">
    <location>
        <begin position="1"/>
        <end position="31"/>
    </location>
</feature>
<feature type="compositionally biased region" description="Low complexity" evidence="5">
    <location>
        <begin position="22"/>
        <end position="31"/>
    </location>
</feature>
<dbReference type="RefSeq" id="WP_307159191.1">
    <property type="nucleotide sequence ID" value="NZ_JAUSWH010000011.1"/>
</dbReference>
<reference evidence="6 7" key="1">
    <citation type="submission" date="2023-07" db="EMBL/GenBank/DDBJ databases">
        <title>Genomic Encyclopedia of Type Strains, Phase IV (KMG-IV): sequencing the most valuable type-strain genomes for metagenomic binning, comparative biology and taxonomic classification.</title>
        <authorList>
            <person name="Goeker M."/>
        </authorList>
    </citation>
    <scope>NUCLEOTIDE SEQUENCE [LARGE SCALE GENOMIC DNA]</scope>
    <source>
        <strain evidence="6 7">DSM 100301</strain>
    </source>
</reference>
<keyword evidence="6" id="KW-0966">Cell projection</keyword>
<evidence type="ECO:0000256" key="2">
    <source>
        <dbReference type="ARBA" id="ARBA00016013"/>
    </source>
</evidence>
<evidence type="ECO:0000256" key="1">
    <source>
        <dbReference type="ARBA" id="ARBA00010577"/>
    </source>
</evidence>
<comment type="caution">
    <text evidence="6">The sequence shown here is derived from an EMBL/GenBank/DDBJ whole genome shotgun (WGS) entry which is preliminary data.</text>
</comment>
<comment type="function">
    <text evidence="4">Required for flagellar hook formation. May act as a scaffolding protein.</text>
</comment>
<keyword evidence="3" id="KW-1005">Bacterial flagellum biogenesis</keyword>
<keyword evidence="6" id="KW-0969">Cilium</keyword>
<evidence type="ECO:0000256" key="5">
    <source>
        <dbReference type="SAM" id="MobiDB-lite"/>
    </source>
</evidence>
<evidence type="ECO:0000313" key="6">
    <source>
        <dbReference type="EMBL" id="MDQ0457008.1"/>
    </source>
</evidence>
<evidence type="ECO:0000256" key="4">
    <source>
        <dbReference type="ARBA" id="ARBA00024746"/>
    </source>
</evidence>
<organism evidence="6 7">
    <name type="scientific">Rhizobium paknamense</name>
    <dbReference type="NCBI Taxonomy" id="1206817"/>
    <lineage>
        <taxon>Bacteria</taxon>
        <taxon>Pseudomonadati</taxon>
        <taxon>Pseudomonadota</taxon>
        <taxon>Alphaproteobacteria</taxon>
        <taxon>Hyphomicrobiales</taxon>
        <taxon>Rhizobiaceae</taxon>
        <taxon>Rhizobium/Agrobacterium group</taxon>
        <taxon>Rhizobium</taxon>
    </lineage>
</organism>
<keyword evidence="7" id="KW-1185">Reference proteome</keyword>
<dbReference type="InterPro" id="IPR005648">
    <property type="entry name" value="FlgD"/>
</dbReference>
<evidence type="ECO:0000256" key="3">
    <source>
        <dbReference type="ARBA" id="ARBA00022795"/>
    </source>
</evidence>
<sequence>MAVDSVSSSTSTTYTNPWANASSSSDSSDASMDYDSFLQLLIAQMQNQDPTDPMDASEQVAQLATFSQVEQAIQTNTLLKSMLVSEALTKAGDLVGTSVTSSDGETTGTVSSVQVNDDSVVLTTSDGNTVDLQTGVEFSSGS</sequence>
<protein>
    <recommendedName>
        <fullName evidence="2">Basal-body rod modification protein FlgD</fullName>
    </recommendedName>
</protein>
<dbReference type="NCBIfam" id="NF004670">
    <property type="entry name" value="PRK06009.1"/>
    <property type="match status" value="1"/>
</dbReference>
<name>A0ABU0IFI8_9HYPH</name>
<comment type="similarity">
    <text evidence="1">Belongs to the FlgD family.</text>
</comment>
<proteinExistence type="inferred from homology"/>
<keyword evidence="6" id="KW-0282">Flagellum</keyword>